<sequence length="287" mass="32844">MNTFYEQRPEQLFIGEMTHHTFPAHVHSVAELVVITRGTVVVTIDEVRYKLDPGDAFIVFPLVPHSYDELSEDSNGVTAIFPPEIIPEYAGTFHGLQPECPLLRAGDTCLDLRLAVDRLSHLNMEENLPLCVSYLHVLLAGLLHSLSYRPVYDYSEKELGHRIIHYISEHAFEEITLESASRALGISVSHLSHFFSERMHTNFRRFINAIRISRARLLMRDPNMTLTEISDACGYTNMRTFRRAFQSELGCLPSEHMESLRSRITDPGEARIRNSDMQFILHSADFN</sequence>
<evidence type="ECO:0000313" key="1">
    <source>
        <dbReference type="EMBL" id="SMC57709.1"/>
    </source>
</evidence>
<protein>
    <submittedName>
        <fullName evidence="1">AraC-type DNA-binding protein</fullName>
    </submittedName>
</protein>
<accession>A0AC61PKX3</accession>
<proteinExistence type="predicted"/>
<reference evidence="1" key="1">
    <citation type="submission" date="2017-04" db="EMBL/GenBank/DDBJ databases">
        <authorList>
            <person name="Varghese N."/>
            <person name="Submissions S."/>
        </authorList>
    </citation>
    <scope>NUCLEOTIDE SEQUENCE</scope>
    <source>
        <strain evidence="1">WTE2008</strain>
    </source>
</reference>
<keyword evidence="2" id="KW-1185">Reference proteome</keyword>
<organism evidence="1 2">
    <name type="scientific">Aristaeella lactis</name>
    <dbReference type="NCBI Taxonomy" id="3046383"/>
    <lineage>
        <taxon>Bacteria</taxon>
        <taxon>Bacillati</taxon>
        <taxon>Bacillota</taxon>
        <taxon>Clostridia</taxon>
        <taxon>Eubacteriales</taxon>
        <taxon>Aristaeellaceae</taxon>
        <taxon>Aristaeella</taxon>
    </lineage>
</organism>
<dbReference type="EMBL" id="FWXZ01000002">
    <property type="protein sequence ID" value="SMC57709.1"/>
    <property type="molecule type" value="Genomic_DNA"/>
</dbReference>
<gene>
    <name evidence="1" type="ORF">SAMN06297397_1474</name>
</gene>
<dbReference type="Proteomes" id="UP000192328">
    <property type="component" value="Unassembled WGS sequence"/>
</dbReference>
<comment type="caution">
    <text evidence="1">The sequence shown here is derived from an EMBL/GenBank/DDBJ whole genome shotgun (WGS) entry which is preliminary data.</text>
</comment>
<keyword evidence="1" id="KW-0238">DNA-binding</keyword>
<evidence type="ECO:0000313" key="2">
    <source>
        <dbReference type="Proteomes" id="UP000192328"/>
    </source>
</evidence>
<name>A0AC61PKX3_9FIRM</name>